<reference evidence="2" key="1">
    <citation type="journal article" date="2012" name="Nat. Biotechnol.">
        <title>Reference genome sequence of the model plant Setaria.</title>
        <authorList>
            <person name="Bennetzen J.L."/>
            <person name="Schmutz J."/>
            <person name="Wang H."/>
            <person name="Percifield R."/>
            <person name="Hawkins J."/>
            <person name="Pontaroli A.C."/>
            <person name="Estep M."/>
            <person name="Feng L."/>
            <person name="Vaughn J.N."/>
            <person name="Grimwood J."/>
            <person name="Jenkins J."/>
            <person name="Barry K."/>
            <person name="Lindquist E."/>
            <person name="Hellsten U."/>
            <person name="Deshpande S."/>
            <person name="Wang X."/>
            <person name="Wu X."/>
            <person name="Mitros T."/>
            <person name="Triplett J."/>
            <person name="Yang X."/>
            <person name="Ye C.Y."/>
            <person name="Mauro-Herrera M."/>
            <person name="Wang L."/>
            <person name="Li P."/>
            <person name="Sharma M."/>
            <person name="Sharma R."/>
            <person name="Ronald P.C."/>
            <person name="Panaud O."/>
            <person name="Kellogg E.A."/>
            <person name="Brutnell T.P."/>
            <person name="Doust A.N."/>
            <person name="Tuskan G.A."/>
            <person name="Rokhsar D."/>
            <person name="Devos K.M."/>
        </authorList>
    </citation>
    <scope>NUCLEOTIDE SEQUENCE [LARGE SCALE GENOMIC DNA]</scope>
    <source>
        <strain evidence="2">cv. Yugu1</strain>
    </source>
</reference>
<name>K4AN84_SETIT</name>
<dbReference type="HOGENOM" id="CLU_3407066_0_0_1"/>
<evidence type="ECO:0000313" key="2">
    <source>
        <dbReference type="Proteomes" id="UP000004995"/>
    </source>
</evidence>
<dbReference type="EnsemblPlants" id="KQK92844">
    <property type="protein sequence ID" value="KQK92844"/>
    <property type="gene ID" value="SETIT_040381mg"/>
</dbReference>
<dbReference type="InParanoid" id="K4AN84"/>
<dbReference type="Proteomes" id="UP000004995">
    <property type="component" value="Unassembled WGS sequence"/>
</dbReference>
<accession>K4AN84</accession>
<dbReference type="AlphaFoldDB" id="K4AN84"/>
<proteinExistence type="predicted"/>
<dbReference type="EMBL" id="AGNK02006140">
    <property type="status" value="NOT_ANNOTATED_CDS"/>
    <property type="molecule type" value="Genomic_DNA"/>
</dbReference>
<sequence>MDHASVACYKCSFEIRNTSHMLADLVACKI</sequence>
<organism evidence="1 2">
    <name type="scientific">Setaria italica</name>
    <name type="common">Foxtail millet</name>
    <name type="synonym">Panicum italicum</name>
    <dbReference type="NCBI Taxonomy" id="4555"/>
    <lineage>
        <taxon>Eukaryota</taxon>
        <taxon>Viridiplantae</taxon>
        <taxon>Streptophyta</taxon>
        <taxon>Embryophyta</taxon>
        <taxon>Tracheophyta</taxon>
        <taxon>Spermatophyta</taxon>
        <taxon>Magnoliopsida</taxon>
        <taxon>Liliopsida</taxon>
        <taxon>Poales</taxon>
        <taxon>Poaceae</taxon>
        <taxon>PACMAD clade</taxon>
        <taxon>Panicoideae</taxon>
        <taxon>Panicodae</taxon>
        <taxon>Paniceae</taxon>
        <taxon>Cenchrinae</taxon>
        <taxon>Setaria</taxon>
    </lineage>
</organism>
<evidence type="ECO:0000313" key="1">
    <source>
        <dbReference type="EnsemblPlants" id="KQK92844"/>
    </source>
</evidence>
<keyword evidence="2" id="KW-1185">Reference proteome</keyword>
<protein>
    <submittedName>
        <fullName evidence="1">Uncharacterized protein</fullName>
    </submittedName>
</protein>
<reference evidence="1" key="2">
    <citation type="submission" date="2018-08" db="UniProtKB">
        <authorList>
            <consortium name="EnsemblPlants"/>
        </authorList>
    </citation>
    <scope>IDENTIFICATION</scope>
    <source>
        <strain evidence="1">Yugu1</strain>
    </source>
</reference>
<dbReference type="Gramene" id="KQK92844">
    <property type="protein sequence ID" value="KQK92844"/>
    <property type="gene ID" value="SETIT_040381mg"/>
</dbReference>